<comment type="caution">
    <text evidence="3">The sequence shown here is derived from an EMBL/GenBank/DDBJ whole genome shotgun (WGS) entry which is preliminary data.</text>
</comment>
<evidence type="ECO:0000313" key="3">
    <source>
        <dbReference type="EMBL" id="MFB8772342.1"/>
    </source>
</evidence>
<dbReference type="RefSeq" id="WP_376731304.1">
    <property type="nucleotide sequence ID" value="NZ_JAYMRP010000004.1"/>
</dbReference>
<evidence type="ECO:0000313" key="4">
    <source>
        <dbReference type="Proteomes" id="UP001585080"/>
    </source>
</evidence>
<feature type="transmembrane region" description="Helical" evidence="2">
    <location>
        <begin position="66"/>
        <end position="85"/>
    </location>
</feature>
<feature type="transmembrane region" description="Helical" evidence="2">
    <location>
        <begin position="21"/>
        <end position="40"/>
    </location>
</feature>
<feature type="region of interest" description="Disordered" evidence="1">
    <location>
        <begin position="464"/>
        <end position="499"/>
    </location>
</feature>
<evidence type="ECO:0008006" key="5">
    <source>
        <dbReference type="Google" id="ProtNLM"/>
    </source>
</evidence>
<sequence>MTPSVIRGPTRRGKGQIAARIAQGVLGGGIAVLWLCLVLPRVAPRAGEPAAGAAAQDEGGTWTADLVLPLVAAVSVIALAAYGYVRRNRRAATRTTPGGTGAVGSVGAPLTEPDTQACAALVEADDCLRASRVELGFARARFDASGLAPYERAVGAAGTELRAAFAIRQRYDGGVPEDQAARRQALAGIVGRCAEAGRRLDAEAPGLERLREADGGTSEALEVAEGRFRELAGRTTGLEAVLGDMRERYAPPASASVTGCPEQAKDRLVFATTRLNEARQSVDLGEPERAAGQLRAAEGAIAQAAVLVAAVERLGEELAAADRLVPAALTGAEAEIAGARERVAAGVAEVPVGELRARIRHADTVLGTVREELTARRPYDPLDLLRRIARAVLPLADGRAGVVEAAAVLVARHTTAAADDFVATHLGGVGAEARTRLAEAVRLLAPGPERDPRAADELARQARHLAEQDVRVQGSPYAEAAGPVTGFGGPRTRDRRAPA</sequence>
<keyword evidence="2" id="KW-0812">Transmembrane</keyword>
<keyword evidence="4" id="KW-1185">Reference proteome</keyword>
<gene>
    <name evidence="3" type="ORF">VSS16_06280</name>
</gene>
<evidence type="ECO:0000256" key="1">
    <source>
        <dbReference type="SAM" id="MobiDB-lite"/>
    </source>
</evidence>
<accession>A0ABV5E673</accession>
<protein>
    <recommendedName>
        <fullName evidence="5">TPM domain-containing protein</fullName>
    </recommendedName>
</protein>
<keyword evidence="2" id="KW-1133">Transmembrane helix</keyword>
<organism evidence="3 4">
    <name type="scientific">Streptomyces broussonetiae</name>
    <dbReference type="NCBI Taxonomy" id="2686304"/>
    <lineage>
        <taxon>Bacteria</taxon>
        <taxon>Bacillati</taxon>
        <taxon>Actinomycetota</taxon>
        <taxon>Actinomycetes</taxon>
        <taxon>Kitasatosporales</taxon>
        <taxon>Streptomycetaceae</taxon>
        <taxon>Streptomyces</taxon>
    </lineage>
</organism>
<dbReference type="EMBL" id="JAYMRP010000004">
    <property type="protein sequence ID" value="MFB8772342.1"/>
    <property type="molecule type" value="Genomic_DNA"/>
</dbReference>
<keyword evidence="2" id="KW-0472">Membrane</keyword>
<dbReference type="Proteomes" id="UP001585080">
    <property type="component" value="Unassembled WGS sequence"/>
</dbReference>
<evidence type="ECO:0000256" key="2">
    <source>
        <dbReference type="SAM" id="Phobius"/>
    </source>
</evidence>
<name>A0ABV5E673_9ACTN</name>
<proteinExistence type="predicted"/>
<reference evidence="3 4" key="1">
    <citation type="submission" date="2024-01" db="EMBL/GenBank/DDBJ databases">
        <title>Genome mining of biosynthetic gene clusters to explore secondary metabolites of Streptomyces sp.</title>
        <authorList>
            <person name="Baig A."/>
            <person name="Ajitkumar Shintre N."/>
            <person name="Kumar H."/>
            <person name="Anbarasu A."/>
            <person name="Ramaiah S."/>
        </authorList>
    </citation>
    <scope>NUCLEOTIDE SEQUENCE [LARGE SCALE GENOMIC DNA]</scope>
    <source>
        <strain evidence="3 4">A57</strain>
    </source>
</reference>